<evidence type="ECO:0000256" key="3">
    <source>
        <dbReference type="ARBA" id="ARBA00022679"/>
    </source>
</evidence>
<dbReference type="Gene3D" id="3.90.550.10">
    <property type="entry name" value="Spore Coat Polysaccharide Biosynthesis Protein SpsA, Chain A"/>
    <property type="match status" value="1"/>
</dbReference>
<feature type="domain" description="Glycosyltransferase 2-like" evidence="5">
    <location>
        <begin position="28"/>
        <end position="160"/>
    </location>
</feature>
<dbReference type="GO" id="GO:0016757">
    <property type="term" value="F:glycosyltransferase activity"/>
    <property type="evidence" value="ECO:0007669"/>
    <property type="project" value="UniProtKB-KW"/>
</dbReference>
<dbReference type="AlphaFoldDB" id="A0A939QI26"/>
<gene>
    <name evidence="6" type="ORF">J5V96_06930</name>
</gene>
<comment type="similarity">
    <text evidence="1">Belongs to the glycosyltransferase 2 family.</text>
</comment>
<evidence type="ECO:0000259" key="5">
    <source>
        <dbReference type="Pfam" id="PF00535"/>
    </source>
</evidence>
<keyword evidence="3" id="KW-0808">Transferase</keyword>
<keyword evidence="7" id="KW-1185">Reference proteome</keyword>
<dbReference type="EMBL" id="JAGFOA010000002">
    <property type="protein sequence ID" value="MBO3663243.1"/>
    <property type="molecule type" value="Genomic_DNA"/>
</dbReference>
<dbReference type="Pfam" id="PF00535">
    <property type="entry name" value="Glycos_transf_2"/>
    <property type="match status" value="1"/>
</dbReference>
<sequence>MRAAGERETILETVRFAPLPPTEEPTVSVVIPCFNYARYLEQAVRSVLAQPGVQVEVIVVDDCSTDDSLAIAHRLAAQDERIRVLANAVNRGPVETFNRGLDVALGEYVVRLDADDLLTPGSLQRATAVMQHLPAVGLVYGHPLHFRHGRGPARTEATGWLVWDGPEWLAARCASGDNVITSPEVVMRRSVLDRVGGQRPLAHTHDMEHWLRIAAHADVAYLEGCDQAWHREHDASLSMAAQDPSVFLREVSAAFETLCDEGDVHDPEPLRRAARRGVALSALGYARRDVDRGEWTASAADLRALALELWPAVLDLPEGRAFEAARRRGSAWPAPLARLAGLAPRAARRRRIDARWERWGATGVYEPLRISRGEPVTSLTPANEGDGPIPLREAV</sequence>
<comment type="caution">
    <text evidence="6">The sequence shown here is derived from an EMBL/GenBank/DDBJ whole genome shotgun (WGS) entry which is preliminary data.</text>
</comment>
<dbReference type="InterPro" id="IPR029044">
    <property type="entry name" value="Nucleotide-diphossugar_trans"/>
</dbReference>
<evidence type="ECO:0000256" key="1">
    <source>
        <dbReference type="ARBA" id="ARBA00006739"/>
    </source>
</evidence>
<organism evidence="6 7">
    <name type="scientific">Microbacterium stercoris</name>
    <dbReference type="NCBI Taxonomy" id="2820289"/>
    <lineage>
        <taxon>Bacteria</taxon>
        <taxon>Bacillati</taxon>
        <taxon>Actinomycetota</taxon>
        <taxon>Actinomycetes</taxon>
        <taxon>Micrococcales</taxon>
        <taxon>Microbacteriaceae</taxon>
        <taxon>Microbacterium</taxon>
    </lineage>
</organism>
<dbReference type="InterPro" id="IPR001173">
    <property type="entry name" value="Glyco_trans_2-like"/>
</dbReference>
<dbReference type="PANTHER" id="PTHR43685:SF5">
    <property type="entry name" value="GLYCOSYLTRANSFERASE EPSE-RELATED"/>
    <property type="match status" value="1"/>
</dbReference>
<evidence type="ECO:0000256" key="2">
    <source>
        <dbReference type="ARBA" id="ARBA00022676"/>
    </source>
</evidence>
<evidence type="ECO:0000256" key="4">
    <source>
        <dbReference type="SAM" id="MobiDB-lite"/>
    </source>
</evidence>
<keyword evidence="2" id="KW-0328">Glycosyltransferase</keyword>
<feature type="region of interest" description="Disordered" evidence="4">
    <location>
        <begin position="375"/>
        <end position="395"/>
    </location>
</feature>
<protein>
    <submittedName>
        <fullName evidence="6">Glycosyltransferase family 2 protein</fullName>
    </submittedName>
</protein>
<proteinExistence type="inferred from homology"/>
<dbReference type="CDD" id="cd00761">
    <property type="entry name" value="Glyco_tranf_GTA_type"/>
    <property type="match status" value="1"/>
</dbReference>
<reference evidence="6" key="1">
    <citation type="submission" date="2021-03" db="EMBL/GenBank/DDBJ databases">
        <title>Microbacterium sp. nov., a novel actinobacterium isolated from cow dung.</title>
        <authorList>
            <person name="Zhang L."/>
        </authorList>
    </citation>
    <scope>NUCLEOTIDE SEQUENCE</scope>
    <source>
        <strain evidence="6">NEAU-LLB</strain>
    </source>
</reference>
<dbReference type="PANTHER" id="PTHR43685">
    <property type="entry name" value="GLYCOSYLTRANSFERASE"/>
    <property type="match status" value="1"/>
</dbReference>
<evidence type="ECO:0000313" key="7">
    <source>
        <dbReference type="Proteomes" id="UP000680132"/>
    </source>
</evidence>
<evidence type="ECO:0000313" key="6">
    <source>
        <dbReference type="EMBL" id="MBO3663243.1"/>
    </source>
</evidence>
<accession>A0A939QI26</accession>
<dbReference type="InterPro" id="IPR050834">
    <property type="entry name" value="Glycosyltransf_2"/>
</dbReference>
<name>A0A939QI26_9MICO</name>
<dbReference type="SUPFAM" id="SSF53448">
    <property type="entry name" value="Nucleotide-diphospho-sugar transferases"/>
    <property type="match status" value="1"/>
</dbReference>
<dbReference type="RefSeq" id="WP_208502031.1">
    <property type="nucleotide sequence ID" value="NZ_JAGFOA010000002.1"/>
</dbReference>
<dbReference type="Proteomes" id="UP000680132">
    <property type="component" value="Unassembled WGS sequence"/>
</dbReference>